<accession>A0A0D2M6E8</accession>
<gene>
    <name evidence="1" type="ORF">HYPSUDRAFT_190707</name>
</gene>
<protein>
    <submittedName>
        <fullName evidence="1">Uncharacterized protein</fullName>
    </submittedName>
</protein>
<dbReference type="AlphaFoldDB" id="A0A0D2M6E8"/>
<proteinExistence type="predicted"/>
<dbReference type="EMBL" id="KN817586">
    <property type="protein sequence ID" value="KJA18708.1"/>
    <property type="molecule type" value="Genomic_DNA"/>
</dbReference>
<name>A0A0D2M6E8_HYPSF</name>
<evidence type="ECO:0000313" key="2">
    <source>
        <dbReference type="Proteomes" id="UP000054270"/>
    </source>
</evidence>
<organism evidence="1 2">
    <name type="scientific">Hypholoma sublateritium (strain FD-334 SS-4)</name>
    <dbReference type="NCBI Taxonomy" id="945553"/>
    <lineage>
        <taxon>Eukaryota</taxon>
        <taxon>Fungi</taxon>
        <taxon>Dikarya</taxon>
        <taxon>Basidiomycota</taxon>
        <taxon>Agaricomycotina</taxon>
        <taxon>Agaricomycetes</taxon>
        <taxon>Agaricomycetidae</taxon>
        <taxon>Agaricales</taxon>
        <taxon>Agaricineae</taxon>
        <taxon>Strophariaceae</taxon>
        <taxon>Hypholoma</taxon>
    </lineage>
</organism>
<dbReference type="OrthoDB" id="2816594at2759"/>
<dbReference type="OMA" id="HSCGHES"/>
<reference evidence="2" key="1">
    <citation type="submission" date="2014-04" db="EMBL/GenBank/DDBJ databases">
        <title>Evolutionary Origins and Diversification of the Mycorrhizal Mutualists.</title>
        <authorList>
            <consortium name="DOE Joint Genome Institute"/>
            <consortium name="Mycorrhizal Genomics Consortium"/>
            <person name="Kohler A."/>
            <person name="Kuo A."/>
            <person name="Nagy L.G."/>
            <person name="Floudas D."/>
            <person name="Copeland A."/>
            <person name="Barry K.W."/>
            <person name="Cichocki N."/>
            <person name="Veneault-Fourrey C."/>
            <person name="LaButti K."/>
            <person name="Lindquist E.A."/>
            <person name="Lipzen A."/>
            <person name="Lundell T."/>
            <person name="Morin E."/>
            <person name="Murat C."/>
            <person name="Riley R."/>
            <person name="Ohm R."/>
            <person name="Sun H."/>
            <person name="Tunlid A."/>
            <person name="Henrissat B."/>
            <person name="Grigoriev I.V."/>
            <person name="Hibbett D.S."/>
            <person name="Martin F."/>
        </authorList>
    </citation>
    <scope>NUCLEOTIDE SEQUENCE [LARGE SCALE GENOMIC DNA]</scope>
    <source>
        <strain evidence="2">FD-334 SS-4</strain>
    </source>
</reference>
<keyword evidence="2" id="KW-1185">Reference proteome</keyword>
<evidence type="ECO:0000313" key="1">
    <source>
        <dbReference type="EMBL" id="KJA18708.1"/>
    </source>
</evidence>
<dbReference type="Proteomes" id="UP000054270">
    <property type="component" value="Unassembled WGS sequence"/>
</dbReference>
<sequence>MCYREVRCARHACGHEHPQSDKKIDCGSPACRYSQAHSPACSPKTCPQTCKQWLKPARNVVVSNSPARCGHCCSK</sequence>